<dbReference type="InterPro" id="IPR002347">
    <property type="entry name" value="SDR_fam"/>
</dbReference>
<dbReference type="Gene3D" id="3.40.50.720">
    <property type="entry name" value="NAD(P)-binding Rossmann-like Domain"/>
    <property type="match status" value="1"/>
</dbReference>
<dbReference type="GO" id="GO:0047560">
    <property type="term" value="F:3-dehydrosphinganine reductase activity"/>
    <property type="evidence" value="ECO:0007669"/>
    <property type="project" value="TreeGrafter"/>
</dbReference>
<keyword evidence="1" id="KW-0812">Transmembrane</keyword>
<dbReference type="InterPro" id="IPR036291">
    <property type="entry name" value="NAD(P)-bd_dom_sf"/>
</dbReference>
<gene>
    <name evidence="2" type="ORF">BO71DRAFT_451981</name>
</gene>
<accession>A0A319D2X1</accession>
<evidence type="ECO:0000313" key="3">
    <source>
        <dbReference type="Proteomes" id="UP000247810"/>
    </source>
</evidence>
<sequence>MKRTSQFDVHGQTVLIAGGSKGLGRELALQLPSEEPQLTPSGANVIILARSPGPLEETRQEMLTRVQTPNQVIAAHPVDLTSSTDVESLISTLDPLPTILFCVAGGTADEIGFFADIPSHSIKTCMDRNYLGAAYISHALLRRWLREPPAQPPTQAPTRHLIFTASTAAFLGLPGYAAYTPSKVATRALADTLRSEVLLYRSQQEIRVHCSFPGTIYTDSFVQEQLGKPALLKELEGSEGNGGGLSAGKVAERTIQGLKQGRFFITMDWDTELLLNNMRGPSPRFWSVLDWLIGFLAALVWPIVRGRWDSRIGAYGRENGVGRRE</sequence>
<dbReference type="Pfam" id="PF00106">
    <property type="entry name" value="adh_short"/>
    <property type="match status" value="1"/>
</dbReference>
<dbReference type="GO" id="GO:0006666">
    <property type="term" value="P:3-keto-sphinganine metabolic process"/>
    <property type="evidence" value="ECO:0007669"/>
    <property type="project" value="TreeGrafter"/>
</dbReference>
<dbReference type="STRING" id="1448320.A0A319D2X1"/>
<dbReference type="GO" id="GO:0005789">
    <property type="term" value="C:endoplasmic reticulum membrane"/>
    <property type="evidence" value="ECO:0007669"/>
    <property type="project" value="TreeGrafter"/>
</dbReference>
<dbReference type="VEuPathDB" id="FungiDB:BO71DRAFT_451981"/>
<dbReference type="Proteomes" id="UP000247810">
    <property type="component" value="Unassembled WGS sequence"/>
</dbReference>
<reference evidence="2 3" key="1">
    <citation type="submission" date="2018-02" db="EMBL/GenBank/DDBJ databases">
        <title>The genomes of Aspergillus section Nigri reveals drivers in fungal speciation.</title>
        <authorList>
            <consortium name="DOE Joint Genome Institute"/>
            <person name="Vesth T.C."/>
            <person name="Nybo J."/>
            <person name="Theobald S."/>
            <person name="Brandl J."/>
            <person name="Frisvad J.C."/>
            <person name="Nielsen K.F."/>
            <person name="Lyhne E.K."/>
            <person name="Kogle M.E."/>
            <person name="Kuo A."/>
            <person name="Riley R."/>
            <person name="Clum A."/>
            <person name="Nolan M."/>
            <person name="Lipzen A."/>
            <person name="Salamov A."/>
            <person name="Henrissat B."/>
            <person name="Wiebenga A."/>
            <person name="De vries R.P."/>
            <person name="Grigoriev I.V."/>
            <person name="Mortensen U.H."/>
            <person name="Andersen M.R."/>
            <person name="Baker S.E."/>
        </authorList>
    </citation>
    <scope>NUCLEOTIDE SEQUENCE [LARGE SCALE GENOMIC DNA]</scope>
    <source>
        <strain evidence="2 3">CBS 707.79</strain>
    </source>
</reference>
<dbReference type="EMBL" id="KZ825940">
    <property type="protein sequence ID" value="PYH91584.1"/>
    <property type="molecule type" value="Genomic_DNA"/>
</dbReference>
<dbReference type="OrthoDB" id="10267115at2759"/>
<dbReference type="PANTHER" id="PTHR43550">
    <property type="entry name" value="3-KETODIHYDROSPHINGOSINE REDUCTASE"/>
    <property type="match status" value="1"/>
</dbReference>
<feature type="transmembrane region" description="Helical" evidence="1">
    <location>
        <begin position="285"/>
        <end position="304"/>
    </location>
</feature>
<dbReference type="PRINTS" id="PR00081">
    <property type="entry name" value="GDHRDH"/>
</dbReference>
<dbReference type="GO" id="GO:0030148">
    <property type="term" value="P:sphingolipid biosynthetic process"/>
    <property type="evidence" value="ECO:0007669"/>
    <property type="project" value="TreeGrafter"/>
</dbReference>
<protein>
    <submittedName>
        <fullName evidence="2">Putative steroid dehydrogenase</fullName>
    </submittedName>
</protein>
<evidence type="ECO:0000256" key="1">
    <source>
        <dbReference type="SAM" id="Phobius"/>
    </source>
</evidence>
<organism evidence="2 3">
    <name type="scientific">Aspergillus ellipticus CBS 707.79</name>
    <dbReference type="NCBI Taxonomy" id="1448320"/>
    <lineage>
        <taxon>Eukaryota</taxon>
        <taxon>Fungi</taxon>
        <taxon>Dikarya</taxon>
        <taxon>Ascomycota</taxon>
        <taxon>Pezizomycotina</taxon>
        <taxon>Eurotiomycetes</taxon>
        <taxon>Eurotiomycetidae</taxon>
        <taxon>Eurotiales</taxon>
        <taxon>Aspergillaceae</taxon>
        <taxon>Aspergillus</taxon>
        <taxon>Aspergillus subgen. Circumdati</taxon>
    </lineage>
</organism>
<dbReference type="PANTHER" id="PTHR43550:SF3">
    <property type="entry name" value="3-KETODIHYDROSPHINGOSINE REDUCTASE"/>
    <property type="match status" value="1"/>
</dbReference>
<keyword evidence="1" id="KW-1133">Transmembrane helix</keyword>
<evidence type="ECO:0000313" key="2">
    <source>
        <dbReference type="EMBL" id="PYH91584.1"/>
    </source>
</evidence>
<dbReference type="AlphaFoldDB" id="A0A319D2X1"/>
<keyword evidence="1" id="KW-0472">Membrane</keyword>
<proteinExistence type="predicted"/>
<dbReference type="SUPFAM" id="SSF51735">
    <property type="entry name" value="NAD(P)-binding Rossmann-fold domains"/>
    <property type="match status" value="1"/>
</dbReference>
<name>A0A319D2X1_9EURO</name>
<keyword evidence="3" id="KW-1185">Reference proteome</keyword>